<dbReference type="EMBL" id="BAABAL010000005">
    <property type="protein sequence ID" value="GAA3992243.1"/>
    <property type="molecule type" value="Genomic_DNA"/>
</dbReference>
<keyword evidence="8" id="KW-1185">Reference proteome</keyword>
<organism evidence="7 8">
    <name type="scientific">Allokutzneria multivorans</name>
    <dbReference type="NCBI Taxonomy" id="1142134"/>
    <lineage>
        <taxon>Bacteria</taxon>
        <taxon>Bacillati</taxon>
        <taxon>Actinomycetota</taxon>
        <taxon>Actinomycetes</taxon>
        <taxon>Pseudonocardiales</taxon>
        <taxon>Pseudonocardiaceae</taxon>
        <taxon>Allokutzneria</taxon>
    </lineage>
</organism>
<sequence>MAEVGEQTKQSWFERQRKQRRWLDHLVRSGGRYVDNYGDHYAAAITYFSILAIVPLLMVAFSVAGVILEGDAVLLAQLKSEIVAALPGGANDSVDKILGTVLDSRQTVGYIGFVVALYSGYSWMVSLRDALTAQWGLARPELPFFTTLLKDLLALVSLGVALLVSFGITVAGSGMAQIVLGWVGLADQGWAQVLIRALSIVLSLGANWLVFLWVLAKLPRKPVTWRSAMRGAIFGAVGFEILKQAGALYLSQVTKSTTGAVFGSILGLFIFVNLVARLLVFAAAWTATSRDNAPPPTEKKTPAPAVIQPIVEVHDGPSPRSAARLVGAGAAAGLLVGRLFRSRRTGR</sequence>
<feature type="transmembrane region" description="Helical" evidence="6">
    <location>
        <begin position="197"/>
        <end position="216"/>
    </location>
</feature>
<feature type="transmembrane region" description="Helical" evidence="6">
    <location>
        <begin position="228"/>
        <end position="250"/>
    </location>
</feature>
<dbReference type="Pfam" id="PF03631">
    <property type="entry name" value="Virul_fac_BrkB"/>
    <property type="match status" value="1"/>
</dbReference>
<dbReference type="PANTHER" id="PTHR30213:SF1">
    <property type="entry name" value="INNER MEMBRANE PROTEIN YHJD"/>
    <property type="match status" value="1"/>
</dbReference>
<keyword evidence="2" id="KW-1003">Cell membrane</keyword>
<feature type="transmembrane region" description="Helical" evidence="6">
    <location>
        <begin position="107"/>
        <end position="125"/>
    </location>
</feature>
<comment type="caution">
    <text evidence="7">The sequence shown here is derived from an EMBL/GenBank/DDBJ whole genome shotgun (WGS) entry which is preliminary data.</text>
</comment>
<dbReference type="Proteomes" id="UP001501747">
    <property type="component" value="Unassembled WGS sequence"/>
</dbReference>
<reference evidence="8" key="1">
    <citation type="journal article" date="2019" name="Int. J. Syst. Evol. Microbiol.">
        <title>The Global Catalogue of Microorganisms (GCM) 10K type strain sequencing project: providing services to taxonomists for standard genome sequencing and annotation.</title>
        <authorList>
            <consortium name="The Broad Institute Genomics Platform"/>
            <consortium name="The Broad Institute Genome Sequencing Center for Infectious Disease"/>
            <person name="Wu L."/>
            <person name="Ma J."/>
        </authorList>
    </citation>
    <scope>NUCLEOTIDE SEQUENCE [LARGE SCALE GENOMIC DNA]</scope>
    <source>
        <strain evidence="8">JCM 17342</strain>
    </source>
</reference>
<evidence type="ECO:0000256" key="1">
    <source>
        <dbReference type="ARBA" id="ARBA00004651"/>
    </source>
</evidence>
<evidence type="ECO:0000256" key="5">
    <source>
        <dbReference type="ARBA" id="ARBA00023136"/>
    </source>
</evidence>
<evidence type="ECO:0000256" key="4">
    <source>
        <dbReference type="ARBA" id="ARBA00022989"/>
    </source>
</evidence>
<evidence type="ECO:0000256" key="2">
    <source>
        <dbReference type="ARBA" id="ARBA00022475"/>
    </source>
</evidence>
<keyword evidence="3 6" id="KW-0812">Transmembrane</keyword>
<evidence type="ECO:0000313" key="8">
    <source>
        <dbReference type="Proteomes" id="UP001501747"/>
    </source>
</evidence>
<gene>
    <name evidence="7" type="primary">yhjD</name>
    <name evidence="7" type="ORF">GCM10022247_09210</name>
</gene>
<protein>
    <submittedName>
        <fullName evidence="7">Inner membrane protein YhjD</fullName>
    </submittedName>
</protein>
<name>A0ABP7R581_9PSEU</name>
<evidence type="ECO:0000256" key="6">
    <source>
        <dbReference type="SAM" id="Phobius"/>
    </source>
</evidence>
<dbReference type="PIRSF" id="PIRSF035875">
    <property type="entry name" value="RNase_BN"/>
    <property type="match status" value="1"/>
</dbReference>
<dbReference type="RefSeq" id="WP_344871258.1">
    <property type="nucleotide sequence ID" value="NZ_BAABAL010000005.1"/>
</dbReference>
<comment type="subcellular location">
    <subcellularLocation>
        <location evidence="1">Cell membrane</location>
        <topology evidence="1">Multi-pass membrane protein</topology>
    </subcellularLocation>
</comment>
<feature type="transmembrane region" description="Helical" evidence="6">
    <location>
        <begin position="262"/>
        <end position="285"/>
    </location>
</feature>
<feature type="transmembrane region" description="Helical" evidence="6">
    <location>
        <begin position="41"/>
        <end position="68"/>
    </location>
</feature>
<keyword evidence="5 6" id="KW-0472">Membrane</keyword>
<accession>A0ABP7R581</accession>
<keyword evidence="4 6" id="KW-1133">Transmembrane helix</keyword>
<dbReference type="InterPro" id="IPR017039">
    <property type="entry name" value="Virul_fac_BrkB"/>
</dbReference>
<feature type="transmembrane region" description="Helical" evidence="6">
    <location>
        <begin position="152"/>
        <end position="185"/>
    </location>
</feature>
<proteinExistence type="predicted"/>
<evidence type="ECO:0000256" key="3">
    <source>
        <dbReference type="ARBA" id="ARBA00022692"/>
    </source>
</evidence>
<dbReference type="PANTHER" id="PTHR30213">
    <property type="entry name" value="INNER MEMBRANE PROTEIN YHJD"/>
    <property type="match status" value="1"/>
</dbReference>
<evidence type="ECO:0000313" key="7">
    <source>
        <dbReference type="EMBL" id="GAA3992243.1"/>
    </source>
</evidence>